<proteinExistence type="inferred from homology"/>
<dbReference type="SUPFAM" id="SSF51101">
    <property type="entry name" value="Mannose-binding lectins"/>
    <property type="match status" value="1"/>
</dbReference>
<comment type="caution">
    <text evidence="7">The sequence shown here is derived from an EMBL/GenBank/DDBJ whole genome shotgun (WGS) entry which is preliminary data.</text>
</comment>
<keyword evidence="4" id="KW-0843">Virulence</keyword>
<reference evidence="7 8" key="1">
    <citation type="submission" date="2014-02" db="EMBL/GenBank/DDBJ databases">
        <title>Draft genome sequence of Lysinibacillus odysseyi NBRC 100172.</title>
        <authorList>
            <person name="Zhang F."/>
            <person name="Wang G."/>
            <person name="Zhang L."/>
        </authorList>
    </citation>
    <scope>NUCLEOTIDE SEQUENCE [LARGE SCALE GENOMIC DNA]</scope>
    <source>
        <strain evidence="7 8">NBRC 100172</strain>
    </source>
</reference>
<dbReference type="GO" id="GO:0030435">
    <property type="term" value="P:sporulation resulting in formation of a cellular spore"/>
    <property type="evidence" value="ECO:0007669"/>
    <property type="project" value="UniProtKB-KW"/>
</dbReference>
<sequence length="462" mass="52805">MGMLEIADSNSLNNKLKGIVSAASSKIPVVGGAIKVLLETIWPTKKVSIWESLKDQVSRLVDEKILQKELEERKSELDGLKSSMESYLNAKPSEQGVWLGAMLTNANTIFKKLTSSSNRIHLLPLIVIHAHLHLILLRERLLFGQEIFKEDNRGEWEKDLISTYNNYNKYFQSSTLFYDWRKWREDQISYKSWVERDWYTAFVTASTFGELSDQLNSAAHVKFQADYVDGDTYYNKGLRAIRDNIVNQAYADLLKVVEPIFYLGKLIPGREMEPPHVDFHFGKLWLGPQSMFIYDKQKKGYHTSSGRLGLVETENNGDLPGHIKQVYVYVKETVCGLKFIFDDNGVKREGSLLGTKNDCRPHLINIPEDSYIIGVTTDICDGVLTSIQFHYLNGESSDIIGNTSKTQYKNIATIHNDNYMLVNAQVGSYWKYTSGIEAIQFQFAHIDYDLQDESDPNLVLHE</sequence>
<keyword evidence="8" id="KW-1185">Reference proteome</keyword>
<dbReference type="Pfam" id="PF03945">
    <property type="entry name" value="Endotoxin_N"/>
    <property type="match status" value="1"/>
</dbReference>
<dbReference type="GO" id="GO:0001907">
    <property type="term" value="P:symbiont-mediated killing of host cell"/>
    <property type="evidence" value="ECO:0007669"/>
    <property type="project" value="InterPro"/>
</dbReference>
<name>A0A0A3IJX4_9BACI</name>
<evidence type="ECO:0000256" key="4">
    <source>
        <dbReference type="ARBA" id="ARBA00023026"/>
    </source>
</evidence>
<dbReference type="Gene3D" id="2.100.10.30">
    <property type="entry name" value="Jacalin-like lectin domain"/>
    <property type="match status" value="1"/>
</dbReference>
<dbReference type="STRING" id="1220589.CD32_13615"/>
<organism evidence="7 8">
    <name type="scientific">Lysinibacillus odysseyi 34hs-1 = NBRC 100172</name>
    <dbReference type="NCBI Taxonomy" id="1220589"/>
    <lineage>
        <taxon>Bacteria</taxon>
        <taxon>Bacillati</taxon>
        <taxon>Bacillota</taxon>
        <taxon>Bacilli</taxon>
        <taxon>Bacillales</taxon>
        <taxon>Bacillaceae</taxon>
        <taxon>Lysinibacillus</taxon>
    </lineage>
</organism>
<gene>
    <name evidence="7" type="ORF">CD32_13615</name>
</gene>
<evidence type="ECO:0000259" key="6">
    <source>
        <dbReference type="PROSITE" id="PS51752"/>
    </source>
</evidence>
<dbReference type="PROSITE" id="PS51752">
    <property type="entry name" value="JACALIN_LECTIN"/>
    <property type="match status" value="1"/>
</dbReference>
<feature type="domain" description="Jacalin-type lectin" evidence="6">
    <location>
        <begin position="305"/>
        <end position="445"/>
    </location>
</feature>
<dbReference type="Proteomes" id="UP000030437">
    <property type="component" value="Unassembled WGS sequence"/>
</dbReference>
<evidence type="ECO:0000313" key="8">
    <source>
        <dbReference type="Proteomes" id="UP000030437"/>
    </source>
</evidence>
<dbReference type="EMBL" id="JPVP01000057">
    <property type="protein sequence ID" value="KGR83740.1"/>
    <property type="molecule type" value="Genomic_DNA"/>
</dbReference>
<protein>
    <recommendedName>
        <fullName evidence="5">Crystaline entomocidal protoxin</fullName>
    </recommendedName>
</protein>
<dbReference type="SUPFAM" id="SSF56849">
    <property type="entry name" value="delta-Endotoxin (insectocide), N-terminal domain"/>
    <property type="match status" value="1"/>
</dbReference>
<dbReference type="eggNOG" id="ENOG5032XGN">
    <property type="taxonomic scope" value="Bacteria"/>
</dbReference>
<dbReference type="Gene3D" id="1.20.190.10">
    <property type="entry name" value="Pesticidal crystal protein, N-terminal domain"/>
    <property type="match status" value="1"/>
</dbReference>
<keyword evidence="2" id="KW-0800">Toxin</keyword>
<dbReference type="GO" id="GO:0090729">
    <property type="term" value="F:toxin activity"/>
    <property type="evidence" value="ECO:0007669"/>
    <property type="project" value="UniProtKB-KW"/>
</dbReference>
<evidence type="ECO:0000256" key="1">
    <source>
        <dbReference type="ARBA" id="ARBA00007819"/>
    </source>
</evidence>
<evidence type="ECO:0000256" key="5">
    <source>
        <dbReference type="ARBA" id="ARBA00029653"/>
    </source>
</evidence>
<keyword evidence="3" id="KW-0749">Sporulation</keyword>
<comment type="similarity">
    <text evidence="1">Belongs to the delta endotoxin family.</text>
</comment>
<dbReference type="InterPro" id="IPR036716">
    <property type="entry name" value="Pest_crys_N_sf"/>
</dbReference>
<dbReference type="InterPro" id="IPR036404">
    <property type="entry name" value="Jacalin-like_lectin_dom_sf"/>
</dbReference>
<dbReference type="RefSeq" id="WP_036155538.1">
    <property type="nucleotide sequence ID" value="NZ_AVCX01000004.1"/>
</dbReference>
<dbReference type="InterPro" id="IPR005639">
    <property type="entry name" value="Pest_crys_dom_I"/>
</dbReference>
<evidence type="ECO:0000313" key="7">
    <source>
        <dbReference type="EMBL" id="KGR83740.1"/>
    </source>
</evidence>
<dbReference type="InterPro" id="IPR001229">
    <property type="entry name" value="Jacalin-like_lectin_dom"/>
</dbReference>
<evidence type="ECO:0000256" key="2">
    <source>
        <dbReference type="ARBA" id="ARBA00022656"/>
    </source>
</evidence>
<dbReference type="AlphaFoldDB" id="A0A0A3IJX4"/>
<accession>A0A0A3IJX4</accession>
<evidence type="ECO:0000256" key="3">
    <source>
        <dbReference type="ARBA" id="ARBA00022969"/>
    </source>
</evidence>